<evidence type="ECO:0000256" key="2">
    <source>
        <dbReference type="SAM" id="Phobius"/>
    </source>
</evidence>
<comment type="caution">
    <text evidence="3">The sequence shown here is derived from an EMBL/GenBank/DDBJ whole genome shotgun (WGS) entry which is preliminary data.</text>
</comment>
<reference evidence="3 4" key="1">
    <citation type="submission" date="2019-09" db="EMBL/GenBank/DDBJ databases">
        <title>Characterization of the phylogenetic diversity of two novel species belonging to the genus Bifidobacterium: Bifidobacterium cebidarum sp. nov. and Bifidobacterium leontopitheci sp. nov.</title>
        <authorList>
            <person name="Lugli G.A."/>
            <person name="Duranti S."/>
            <person name="Milani C."/>
            <person name="Turroni F."/>
            <person name="Ventura M."/>
        </authorList>
    </citation>
    <scope>NUCLEOTIDE SEQUENCE [LARGE SCALE GENOMIC DNA]</scope>
    <source>
        <strain evidence="3 4">LMG 31471</strain>
    </source>
</reference>
<feature type="transmembrane region" description="Helical" evidence="2">
    <location>
        <begin position="47"/>
        <end position="69"/>
    </location>
</feature>
<accession>A0A6I1GPR2</accession>
<keyword evidence="2" id="KW-1133">Transmembrane helix</keyword>
<dbReference type="AlphaFoldDB" id="A0A6I1GPR2"/>
<name>A0A6I1GPR2_9BIFI</name>
<evidence type="ECO:0000256" key="1">
    <source>
        <dbReference type="SAM" id="MobiDB-lite"/>
    </source>
</evidence>
<feature type="transmembrane region" description="Helical" evidence="2">
    <location>
        <begin position="75"/>
        <end position="92"/>
    </location>
</feature>
<protein>
    <submittedName>
        <fullName evidence="3">Alcohol dehydrogenase</fullName>
    </submittedName>
</protein>
<organism evidence="3 4">
    <name type="scientific">Bifidobacterium leontopitheci</name>
    <dbReference type="NCBI Taxonomy" id="2650774"/>
    <lineage>
        <taxon>Bacteria</taxon>
        <taxon>Bacillati</taxon>
        <taxon>Actinomycetota</taxon>
        <taxon>Actinomycetes</taxon>
        <taxon>Bifidobacteriales</taxon>
        <taxon>Bifidobacteriaceae</taxon>
        <taxon>Bifidobacterium</taxon>
    </lineage>
</organism>
<keyword evidence="2" id="KW-0472">Membrane</keyword>
<evidence type="ECO:0000313" key="4">
    <source>
        <dbReference type="Proteomes" id="UP000441772"/>
    </source>
</evidence>
<feature type="region of interest" description="Disordered" evidence="1">
    <location>
        <begin position="172"/>
        <end position="222"/>
    </location>
</feature>
<gene>
    <name evidence="3" type="ORF">F7D09_0044</name>
</gene>
<feature type="transmembrane region" description="Helical" evidence="2">
    <location>
        <begin position="99"/>
        <end position="117"/>
    </location>
</feature>
<keyword evidence="2" id="KW-0812">Transmembrane</keyword>
<sequence length="222" mass="22981">MGRGRPHDTAALILVGMTSPVTSKNDADTRQADDAARPWSHRLNPALAILVTALAGIASGLIGTFAHRMGASANIPYGLLLAFVLLALSTWCARARLGVAGLAVHLITSSGVVWMIATQGTGDALTPIGFSGGSIPYWSQHVGYAWLIGCIVIQLLMLPMPARWFTIPAASAKPDTQSGRSSADPAARTTAQTADTEAGDRPAAETGLADTGDIPDEAAARQ</sequence>
<dbReference type="EMBL" id="WBVT01000001">
    <property type="protein sequence ID" value="KAB7791369.1"/>
    <property type="molecule type" value="Genomic_DNA"/>
</dbReference>
<dbReference type="Proteomes" id="UP000441772">
    <property type="component" value="Unassembled WGS sequence"/>
</dbReference>
<proteinExistence type="predicted"/>
<feature type="transmembrane region" description="Helical" evidence="2">
    <location>
        <begin position="137"/>
        <end position="158"/>
    </location>
</feature>
<keyword evidence="4" id="KW-1185">Reference proteome</keyword>
<evidence type="ECO:0000313" key="3">
    <source>
        <dbReference type="EMBL" id="KAB7791369.1"/>
    </source>
</evidence>